<reference evidence="1 2" key="1">
    <citation type="submission" date="2019-03" db="EMBL/GenBank/DDBJ databases">
        <title>Single cell metagenomics reveals metabolic interactions within the superorganism composed of flagellate Streblomastix strix and complex community of Bacteroidetes bacteria on its surface.</title>
        <authorList>
            <person name="Treitli S.C."/>
            <person name="Kolisko M."/>
            <person name="Husnik F."/>
            <person name="Keeling P."/>
            <person name="Hampl V."/>
        </authorList>
    </citation>
    <scope>NUCLEOTIDE SEQUENCE [LARGE SCALE GENOMIC DNA]</scope>
    <source>
        <strain evidence="1">ST1C</strain>
    </source>
</reference>
<evidence type="ECO:0000313" key="2">
    <source>
        <dbReference type="Proteomes" id="UP000324800"/>
    </source>
</evidence>
<protein>
    <submittedName>
        <fullName evidence="1">Uncharacterized protein</fullName>
    </submittedName>
</protein>
<dbReference type="EMBL" id="SNRW01001804">
    <property type="protein sequence ID" value="KAA6394956.1"/>
    <property type="molecule type" value="Genomic_DNA"/>
</dbReference>
<evidence type="ECO:0000313" key="1">
    <source>
        <dbReference type="EMBL" id="KAA6394956.1"/>
    </source>
</evidence>
<dbReference type="AlphaFoldDB" id="A0A5J4WJX1"/>
<gene>
    <name evidence="1" type="ORF">EZS28_009518</name>
</gene>
<accession>A0A5J4WJX1</accession>
<name>A0A5J4WJX1_9EUKA</name>
<organism evidence="1 2">
    <name type="scientific">Streblomastix strix</name>
    <dbReference type="NCBI Taxonomy" id="222440"/>
    <lineage>
        <taxon>Eukaryota</taxon>
        <taxon>Metamonada</taxon>
        <taxon>Preaxostyla</taxon>
        <taxon>Oxymonadida</taxon>
        <taxon>Streblomastigidae</taxon>
        <taxon>Streblomastix</taxon>
    </lineage>
</organism>
<dbReference type="Proteomes" id="UP000324800">
    <property type="component" value="Unassembled WGS sequence"/>
</dbReference>
<sequence length="357" mass="40497">MYDQNWYNNGDIVPDQVTPASDAIPLADRVASVASISNEQARRDHQHQLNISAETSKRCINLVIIGISTAYTSADHQHPLNTDQTVANKPVKDAESGAVGNYTYYTSSNHAHPLNVDQTVSNVPLVNATVAANGTYDYYRRNDYIHPLQLKYDANLTATKFIKTGSLSTEVLCANGDSKAISDISNDSLLDLNNQPQLIMKYIISEASEEEKQYYKFYTNNFSNINVLGSQPTPVIARANIGDEKFIFTVFFLWRRYSVYPLTATCGNSEPKDICERRSNTFIEQIYVAPCDFFLFGILKTELKGVMIANEQQANDQVSKTLAEIHQIEIWHALRNWITRLFWIVKHDCDNYQKDKW</sequence>
<proteinExistence type="predicted"/>
<comment type="caution">
    <text evidence="1">The sequence shown here is derived from an EMBL/GenBank/DDBJ whole genome shotgun (WGS) entry which is preliminary data.</text>
</comment>